<dbReference type="SUPFAM" id="SSF48452">
    <property type="entry name" value="TPR-like"/>
    <property type="match status" value="1"/>
</dbReference>
<evidence type="ECO:0000259" key="1">
    <source>
        <dbReference type="Pfam" id="PF03704"/>
    </source>
</evidence>
<evidence type="ECO:0000313" key="3">
    <source>
        <dbReference type="Proteomes" id="UP000886724"/>
    </source>
</evidence>
<comment type="caution">
    <text evidence="2">The sequence shown here is derived from an EMBL/GenBank/DDBJ whole genome shotgun (WGS) entry which is preliminary data.</text>
</comment>
<accession>A0A9D2BNK3</accession>
<proteinExistence type="predicted"/>
<dbReference type="Proteomes" id="UP000886724">
    <property type="component" value="Unassembled WGS sequence"/>
</dbReference>
<gene>
    <name evidence="2" type="ORF">H9980_11785</name>
</gene>
<organism evidence="2 3">
    <name type="scientific">Candidatus Erysipelatoclostridium merdavium</name>
    <dbReference type="NCBI Taxonomy" id="2838566"/>
    <lineage>
        <taxon>Bacteria</taxon>
        <taxon>Bacillati</taxon>
        <taxon>Bacillota</taxon>
        <taxon>Erysipelotrichia</taxon>
        <taxon>Erysipelotrichales</taxon>
        <taxon>Erysipelotrichales incertae sedis</taxon>
    </lineage>
</organism>
<dbReference type="EMBL" id="DXET01000263">
    <property type="protein sequence ID" value="HIX82631.1"/>
    <property type="molecule type" value="Genomic_DNA"/>
</dbReference>
<sequence>MKLIVKFLNTYTITTEDNRCLSFNKINSSKLAVLLAYIIYHHRHKLSSLDLQELMFVNNSSTNPANALKALIFRLRGLLNKNLGEYDYILSSQGTYYWNPEIELVFDVDNFINYYRLGRNELNDDKKVKLYQKALLLYDGDFLKMINNNDKLLSIRHYLNSHFLNVTTFLIDYYLKMNEYSVVEEICLKVIATNPSDDNVNCALVYALVKQGKLALAKKRYYKIKDSLSNPALRKISHYLNMDQYNNYEIDFDVIYSDLKENHVNGAFVCDYDLFKNIYQLSLRSSLRSGSKKSMVLLTLHPKDYITKNPEINNLVLEETSNTLQQILIKSFRLGDVVCRYSIKQYLLILDCNYQGAKKAIMRVKKKFYLQEKYERVVIEEDIQELKEN</sequence>
<dbReference type="Pfam" id="PF03704">
    <property type="entry name" value="BTAD"/>
    <property type="match status" value="1"/>
</dbReference>
<evidence type="ECO:0000313" key="2">
    <source>
        <dbReference type="EMBL" id="HIX82631.1"/>
    </source>
</evidence>
<protein>
    <submittedName>
        <fullName evidence="2">Bacterial transcriptional activator domain-containing protein</fullName>
    </submittedName>
</protein>
<name>A0A9D2BNK3_9FIRM</name>
<dbReference type="PANTHER" id="PTHR35807">
    <property type="entry name" value="TRANSCRIPTIONAL REGULATOR REDD-RELATED"/>
    <property type="match status" value="1"/>
</dbReference>
<dbReference type="InterPro" id="IPR051677">
    <property type="entry name" value="AfsR-DnrI-RedD_regulator"/>
</dbReference>
<dbReference type="AlphaFoldDB" id="A0A9D2BNK3"/>
<dbReference type="InterPro" id="IPR011990">
    <property type="entry name" value="TPR-like_helical_dom_sf"/>
</dbReference>
<reference evidence="2" key="2">
    <citation type="submission" date="2021-04" db="EMBL/GenBank/DDBJ databases">
        <authorList>
            <person name="Gilroy R."/>
        </authorList>
    </citation>
    <scope>NUCLEOTIDE SEQUENCE</scope>
    <source>
        <strain evidence="2">ChiGjej1B1-14440</strain>
    </source>
</reference>
<feature type="domain" description="Bacterial transcriptional activator" evidence="1">
    <location>
        <begin position="106"/>
        <end position="229"/>
    </location>
</feature>
<dbReference type="Gene3D" id="1.25.40.10">
    <property type="entry name" value="Tetratricopeptide repeat domain"/>
    <property type="match status" value="1"/>
</dbReference>
<dbReference type="InterPro" id="IPR005158">
    <property type="entry name" value="BTAD"/>
</dbReference>
<reference evidence="2" key="1">
    <citation type="journal article" date="2021" name="PeerJ">
        <title>Extensive microbial diversity within the chicken gut microbiome revealed by metagenomics and culture.</title>
        <authorList>
            <person name="Gilroy R."/>
            <person name="Ravi A."/>
            <person name="Getino M."/>
            <person name="Pursley I."/>
            <person name="Horton D.L."/>
            <person name="Alikhan N.F."/>
            <person name="Baker D."/>
            <person name="Gharbi K."/>
            <person name="Hall N."/>
            <person name="Watson M."/>
            <person name="Adriaenssens E.M."/>
            <person name="Foster-Nyarko E."/>
            <person name="Jarju S."/>
            <person name="Secka A."/>
            <person name="Antonio M."/>
            <person name="Oren A."/>
            <person name="Chaudhuri R.R."/>
            <person name="La Ragione R."/>
            <person name="Hildebrand F."/>
            <person name="Pallen M.J."/>
        </authorList>
    </citation>
    <scope>NUCLEOTIDE SEQUENCE</scope>
    <source>
        <strain evidence="2">ChiGjej1B1-14440</strain>
    </source>
</reference>